<accession>A0A090K1V5</accession>
<evidence type="ECO:0000313" key="9">
    <source>
        <dbReference type="EMBL" id="CED57723.1"/>
    </source>
</evidence>
<dbReference type="EMBL" id="LN554847">
    <property type="protein sequence ID" value="CED57723.1"/>
    <property type="molecule type" value="Genomic_DNA"/>
</dbReference>
<dbReference type="GO" id="GO:0005886">
    <property type="term" value="C:plasma membrane"/>
    <property type="evidence" value="ECO:0007669"/>
    <property type="project" value="UniProtKB-SubCell"/>
</dbReference>
<feature type="transmembrane region" description="Helical" evidence="7">
    <location>
        <begin position="278"/>
        <end position="297"/>
    </location>
</feature>
<keyword evidence="2" id="KW-0813">Transport</keyword>
<feature type="transmembrane region" description="Helical" evidence="7">
    <location>
        <begin position="34"/>
        <end position="61"/>
    </location>
</feature>
<dbReference type="SUPFAM" id="SSF103473">
    <property type="entry name" value="MFS general substrate transporter"/>
    <property type="match status" value="1"/>
</dbReference>
<keyword evidence="3" id="KW-1003">Cell membrane</keyword>
<dbReference type="InterPro" id="IPR050171">
    <property type="entry name" value="MFS_Transporters"/>
</dbReference>
<feature type="transmembrane region" description="Helical" evidence="7">
    <location>
        <begin position="100"/>
        <end position="129"/>
    </location>
</feature>
<feature type="transmembrane region" description="Helical" evidence="7">
    <location>
        <begin position="240"/>
        <end position="258"/>
    </location>
</feature>
<feature type="transmembrane region" description="Helical" evidence="7">
    <location>
        <begin position="165"/>
        <end position="184"/>
    </location>
</feature>
<dbReference type="KEGG" id="awd:AWOD_II_1104"/>
<dbReference type="HOGENOM" id="CLU_001265_60_0_6"/>
<name>A0A090K1V5_9GAMM</name>
<feature type="transmembrane region" description="Helical" evidence="7">
    <location>
        <begin position="309"/>
        <end position="328"/>
    </location>
</feature>
<dbReference type="PANTHER" id="PTHR23517:SF2">
    <property type="entry name" value="MULTIDRUG RESISTANCE PROTEIN MDTH"/>
    <property type="match status" value="1"/>
</dbReference>
<dbReference type="InterPro" id="IPR020846">
    <property type="entry name" value="MFS_dom"/>
</dbReference>
<protein>
    <submittedName>
        <fullName evidence="9">MFS transporter</fullName>
    </submittedName>
</protein>
<dbReference type="InterPro" id="IPR011701">
    <property type="entry name" value="MFS"/>
</dbReference>
<evidence type="ECO:0000256" key="3">
    <source>
        <dbReference type="ARBA" id="ARBA00022475"/>
    </source>
</evidence>
<evidence type="ECO:0000256" key="7">
    <source>
        <dbReference type="SAM" id="Phobius"/>
    </source>
</evidence>
<keyword evidence="5 7" id="KW-1133">Transmembrane helix</keyword>
<feature type="domain" description="Major facilitator superfamily (MFS) profile" evidence="8">
    <location>
        <begin position="34"/>
        <end position="419"/>
    </location>
</feature>
<reference evidence="10" key="1">
    <citation type="submission" date="2014-09" db="EMBL/GenBank/DDBJ databases">
        <authorList>
            <person name="Hjerde E."/>
        </authorList>
    </citation>
    <scope>NUCLEOTIDE SEQUENCE [LARGE SCALE GENOMIC DNA]</scope>
    <source>
        <strain evidence="10">06/09/139</strain>
    </source>
</reference>
<dbReference type="STRING" id="80852.AWOD_II_1104"/>
<keyword evidence="10" id="KW-1185">Reference proteome</keyword>
<comment type="subcellular location">
    <subcellularLocation>
        <location evidence="1">Cell membrane</location>
        <topology evidence="1">Multi-pass membrane protein</topology>
    </subcellularLocation>
</comment>
<dbReference type="PROSITE" id="PS00216">
    <property type="entry name" value="SUGAR_TRANSPORT_1"/>
    <property type="match status" value="1"/>
</dbReference>
<evidence type="ECO:0000259" key="8">
    <source>
        <dbReference type="PROSITE" id="PS50850"/>
    </source>
</evidence>
<keyword evidence="6 7" id="KW-0472">Membrane</keyword>
<dbReference type="Proteomes" id="UP000032427">
    <property type="component" value="Chromosome 2"/>
</dbReference>
<dbReference type="AlphaFoldDB" id="A0A090K1V5"/>
<dbReference type="PATRIC" id="fig|80852.17.peg.3906"/>
<evidence type="ECO:0000256" key="2">
    <source>
        <dbReference type="ARBA" id="ARBA00022448"/>
    </source>
</evidence>
<organism evidence="9 10">
    <name type="scientific">Aliivibrio wodanis</name>
    <dbReference type="NCBI Taxonomy" id="80852"/>
    <lineage>
        <taxon>Bacteria</taxon>
        <taxon>Pseudomonadati</taxon>
        <taxon>Pseudomonadota</taxon>
        <taxon>Gammaproteobacteria</taxon>
        <taxon>Vibrionales</taxon>
        <taxon>Vibrionaceae</taxon>
        <taxon>Aliivibrio</taxon>
    </lineage>
</organism>
<keyword evidence="4 7" id="KW-0812">Transmembrane</keyword>
<proteinExistence type="predicted"/>
<evidence type="ECO:0000256" key="6">
    <source>
        <dbReference type="ARBA" id="ARBA00023136"/>
    </source>
</evidence>
<gene>
    <name evidence="9" type="ORF">AWOD_II_1104</name>
</gene>
<evidence type="ECO:0000256" key="5">
    <source>
        <dbReference type="ARBA" id="ARBA00022989"/>
    </source>
</evidence>
<dbReference type="PANTHER" id="PTHR23517">
    <property type="entry name" value="RESISTANCE PROTEIN MDTM, PUTATIVE-RELATED-RELATED"/>
    <property type="match status" value="1"/>
</dbReference>
<dbReference type="Gene3D" id="1.20.1250.20">
    <property type="entry name" value="MFS general substrate transporter like domains"/>
    <property type="match status" value="1"/>
</dbReference>
<dbReference type="CDD" id="cd17329">
    <property type="entry name" value="MFS_MdtH_MDR_like"/>
    <property type="match status" value="1"/>
</dbReference>
<evidence type="ECO:0000256" key="1">
    <source>
        <dbReference type="ARBA" id="ARBA00004651"/>
    </source>
</evidence>
<evidence type="ECO:0000313" key="10">
    <source>
        <dbReference type="Proteomes" id="UP000032427"/>
    </source>
</evidence>
<feature type="transmembrane region" description="Helical" evidence="7">
    <location>
        <begin position="334"/>
        <end position="356"/>
    </location>
</feature>
<dbReference type="GeneID" id="28543358"/>
<feature type="transmembrane region" description="Helical" evidence="7">
    <location>
        <begin position="368"/>
        <end position="392"/>
    </location>
</feature>
<dbReference type="OrthoDB" id="3237211at2"/>
<dbReference type="InterPro" id="IPR036259">
    <property type="entry name" value="MFS_trans_sf"/>
</dbReference>
<dbReference type="PROSITE" id="PS50850">
    <property type="entry name" value="MFS"/>
    <property type="match status" value="1"/>
</dbReference>
<feature type="transmembrane region" description="Helical" evidence="7">
    <location>
        <begin position="190"/>
        <end position="210"/>
    </location>
</feature>
<dbReference type="InterPro" id="IPR005829">
    <property type="entry name" value="Sugar_transporter_CS"/>
</dbReference>
<feature type="transmembrane region" description="Helical" evidence="7">
    <location>
        <begin position="398"/>
        <end position="416"/>
    </location>
</feature>
<dbReference type="GO" id="GO:0022857">
    <property type="term" value="F:transmembrane transporter activity"/>
    <property type="evidence" value="ECO:0007669"/>
    <property type="project" value="InterPro"/>
</dbReference>
<feature type="transmembrane region" description="Helical" evidence="7">
    <location>
        <begin position="68"/>
        <end position="88"/>
    </location>
</feature>
<evidence type="ECO:0000256" key="4">
    <source>
        <dbReference type="ARBA" id="ARBA00022692"/>
    </source>
</evidence>
<dbReference type="Pfam" id="PF07690">
    <property type="entry name" value="MFS_1"/>
    <property type="match status" value="1"/>
</dbReference>
<sequence>MEETKTADGNSGVEETEESGSVLQWDRLSRFNHIIWTVLVGTLLARTTYFMAWPFLIVILYQDFNASAVTVGAILAGSAVVGSFTGLYSGWLSDKFGRKWVMVSGCIIAAFSYSGIGVANSIFQLFVLVGMCGLMRPMIEAPAKAVIGDNLDDDKDRELALNVRYFLINVGGAIGPLIGITLGLAHPKVLFLVTGITYLAFGLFLFLSFARSNSETLLSKSTSDVTSFLSTMRIISKDKLFIKLIAANLIMMFVYGQYESSIPQVIVRTDIVDAAKFISGLVLVNTLTIVVLQFPMLKLLENVPLFTRTRIGMVMMALAQIGFLMVPVDFPEGWLMACFILSVGEVIAFPTLNVQIDQLAPKHLRGSYFGAAAIYGLGFALAPLVGGVLIQLGGATPLFIACFVLSLLMIALYKWAEKEIPSN</sequence>